<dbReference type="AlphaFoldDB" id="A0AA40AS17"/>
<evidence type="ECO:0000313" key="3">
    <source>
        <dbReference type="Proteomes" id="UP001172102"/>
    </source>
</evidence>
<dbReference type="PANTHER" id="PTHR11786:SF0">
    <property type="entry name" value="ARYLAMINE N-ACETYLTRANSFERASE 4-RELATED"/>
    <property type="match status" value="1"/>
</dbReference>
<accession>A0AA40AS17</accession>
<gene>
    <name evidence="2" type="ORF">B0H67DRAFT_634095</name>
</gene>
<organism evidence="2 3">
    <name type="scientific">Lasiosphaeris hirsuta</name>
    <dbReference type="NCBI Taxonomy" id="260670"/>
    <lineage>
        <taxon>Eukaryota</taxon>
        <taxon>Fungi</taxon>
        <taxon>Dikarya</taxon>
        <taxon>Ascomycota</taxon>
        <taxon>Pezizomycotina</taxon>
        <taxon>Sordariomycetes</taxon>
        <taxon>Sordariomycetidae</taxon>
        <taxon>Sordariales</taxon>
        <taxon>Lasiosphaeriaceae</taxon>
        <taxon>Lasiosphaeris</taxon>
    </lineage>
</organism>
<dbReference type="PANTHER" id="PTHR11786">
    <property type="entry name" value="N-HYDROXYARYLAMINE O-ACETYLTRANSFERASE"/>
    <property type="match status" value="1"/>
</dbReference>
<dbReference type="Gene3D" id="3.30.2140.20">
    <property type="match status" value="1"/>
</dbReference>
<evidence type="ECO:0000256" key="1">
    <source>
        <dbReference type="ARBA" id="ARBA00006547"/>
    </source>
</evidence>
<comment type="similarity">
    <text evidence="1">Belongs to the arylamine N-acetyltransferase family.</text>
</comment>
<dbReference type="InterPro" id="IPR053710">
    <property type="entry name" value="Arylamine_NAT_domain_sf"/>
</dbReference>
<evidence type="ECO:0000313" key="2">
    <source>
        <dbReference type="EMBL" id="KAK0720914.1"/>
    </source>
</evidence>
<proteinExistence type="inferred from homology"/>
<dbReference type="Proteomes" id="UP001172102">
    <property type="component" value="Unassembled WGS sequence"/>
</dbReference>
<dbReference type="Pfam" id="PF00797">
    <property type="entry name" value="Acetyltransf_2"/>
    <property type="match status" value="1"/>
</dbReference>
<dbReference type="GO" id="GO:0016407">
    <property type="term" value="F:acetyltransferase activity"/>
    <property type="evidence" value="ECO:0007669"/>
    <property type="project" value="InterPro"/>
</dbReference>
<keyword evidence="3" id="KW-1185">Reference proteome</keyword>
<comment type="caution">
    <text evidence="2">The sequence shown here is derived from an EMBL/GenBank/DDBJ whole genome shotgun (WGS) entry which is preliminary data.</text>
</comment>
<reference evidence="2" key="1">
    <citation type="submission" date="2023-06" db="EMBL/GenBank/DDBJ databases">
        <title>Genome-scale phylogeny and comparative genomics of the fungal order Sordariales.</title>
        <authorList>
            <consortium name="Lawrence Berkeley National Laboratory"/>
            <person name="Hensen N."/>
            <person name="Bonometti L."/>
            <person name="Westerberg I."/>
            <person name="Brannstrom I.O."/>
            <person name="Guillou S."/>
            <person name="Cros-Aarteil S."/>
            <person name="Calhoun S."/>
            <person name="Haridas S."/>
            <person name="Kuo A."/>
            <person name="Mondo S."/>
            <person name="Pangilinan J."/>
            <person name="Riley R."/>
            <person name="Labutti K."/>
            <person name="Andreopoulos B."/>
            <person name="Lipzen A."/>
            <person name="Chen C."/>
            <person name="Yanf M."/>
            <person name="Daum C."/>
            <person name="Ng V."/>
            <person name="Clum A."/>
            <person name="Steindorff A."/>
            <person name="Ohm R."/>
            <person name="Martin F."/>
            <person name="Silar P."/>
            <person name="Natvig D."/>
            <person name="Lalanne C."/>
            <person name="Gautier V."/>
            <person name="Ament-Velasquez S.L."/>
            <person name="Kruys A."/>
            <person name="Hutchinson M.I."/>
            <person name="Powell A.J."/>
            <person name="Barry K."/>
            <person name="Miller A.N."/>
            <person name="Grigoriev I.V."/>
            <person name="Debuchy R."/>
            <person name="Gladieux P."/>
            <person name="Thoren M.H."/>
            <person name="Johannesson H."/>
        </authorList>
    </citation>
    <scope>NUCLEOTIDE SEQUENCE</scope>
    <source>
        <strain evidence="2">SMH4607-1</strain>
    </source>
</reference>
<sequence length="339" mass="37782">MVALKMTSSYSPAQVAEYLEFIGLDQSFHPSANPVLDLSYLTTLFVHQITAVPYENLLIHYSPDHVVKLDPQVLFTKIVTNRRGRGGYCMENSILFNHMLRALGFDDAYTAGVRIRLRTNGVPAGPYTGFVHVVNVVTLPADRAAPPSPAAAPLQRYALDVGFGGDGPTVPMPLVEDLVHHNSIGTQEIRYVRGFVPTQRFRGEGAARMWIYQYRNAVDKPWNSFYAFSAEFEFMENDFNVVSHFTSQAPESPQSKTLLAIRFFRGEGRVPGEVRVTGKVMLVNGEVKRNVTGKTELVKTCVTEPERVEALKEYFGIELTPEEIESIRGRVPELKGVAA</sequence>
<dbReference type="EMBL" id="JAUKUA010000003">
    <property type="protein sequence ID" value="KAK0720914.1"/>
    <property type="molecule type" value="Genomic_DNA"/>
</dbReference>
<dbReference type="InterPro" id="IPR038765">
    <property type="entry name" value="Papain-like_cys_pep_sf"/>
</dbReference>
<protein>
    <submittedName>
        <fullName evidence="2">Arylamine N-acetyltransferase 2</fullName>
    </submittedName>
</protein>
<dbReference type="InterPro" id="IPR001447">
    <property type="entry name" value="Arylamine_N-AcTrfase"/>
</dbReference>
<name>A0AA40AS17_9PEZI</name>
<dbReference type="SUPFAM" id="SSF54001">
    <property type="entry name" value="Cysteine proteinases"/>
    <property type="match status" value="1"/>
</dbReference>